<evidence type="ECO:0000256" key="1">
    <source>
        <dbReference type="SAM" id="Phobius"/>
    </source>
</evidence>
<keyword evidence="1" id="KW-1133">Transmembrane helix</keyword>
<keyword evidence="1" id="KW-0812">Transmembrane</keyword>
<dbReference type="EMBL" id="CP018095">
    <property type="protein sequence ID" value="APF36449.1"/>
    <property type="molecule type" value="Genomic_DNA"/>
</dbReference>
<keyword evidence="3" id="KW-1185">Reference proteome</keyword>
<evidence type="ECO:0000313" key="3">
    <source>
        <dbReference type="Proteomes" id="UP000182703"/>
    </source>
</evidence>
<proteinExistence type="predicted"/>
<dbReference type="AlphaFoldDB" id="A0AAC9JN05"/>
<dbReference type="Proteomes" id="UP000182703">
    <property type="component" value="Chromosome"/>
</dbReference>
<protein>
    <submittedName>
        <fullName evidence="2">Uncharacterized protein</fullName>
    </submittedName>
</protein>
<feature type="transmembrane region" description="Helical" evidence="1">
    <location>
        <begin position="12"/>
        <end position="30"/>
    </location>
</feature>
<gene>
    <name evidence="2" type="ORF">BOQ54_03225</name>
</gene>
<keyword evidence="1" id="KW-0472">Membrane</keyword>
<dbReference type="KEGG" id="cdq:BOQ54_03225"/>
<reference evidence="2 3" key="1">
    <citation type="submission" date="2016-11" db="EMBL/GenBank/DDBJ databases">
        <title>Complete genome sequence of the aerobically denitrifying bacterium Chelatococcus daeguensis TAD1.</title>
        <authorList>
            <person name="Yang Y."/>
            <person name="Huang S."/>
            <person name="Lin E."/>
        </authorList>
    </citation>
    <scope>NUCLEOTIDE SEQUENCE [LARGE SCALE GENOMIC DNA]</scope>
    <source>
        <strain evidence="2 3">TAD1</strain>
    </source>
</reference>
<name>A0AAC9JN05_9HYPH</name>
<sequence>MKPFNHDIGGYAFLGLLVATAWAIPLAVFLHRDAHGSAMELPRCDEARSLDQVREALEEQGGQAVLGLFDATELRRGAIGDYRRCLAKVVTTAGEAHIGFAIGWHDRRNAIPFWTGDRLPPSPLDRANH</sequence>
<evidence type="ECO:0000313" key="2">
    <source>
        <dbReference type="EMBL" id="APF36449.1"/>
    </source>
</evidence>
<accession>A0AAC9JN05</accession>
<organism evidence="2 3">
    <name type="scientific">Chelatococcus daeguensis</name>
    <dbReference type="NCBI Taxonomy" id="444444"/>
    <lineage>
        <taxon>Bacteria</taxon>
        <taxon>Pseudomonadati</taxon>
        <taxon>Pseudomonadota</taxon>
        <taxon>Alphaproteobacteria</taxon>
        <taxon>Hyphomicrobiales</taxon>
        <taxon>Chelatococcaceae</taxon>
        <taxon>Chelatococcus</taxon>
    </lineage>
</organism>